<evidence type="ECO:0000256" key="1">
    <source>
        <dbReference type="ARBA" id="ARBA00001933"/>
    </source>
</evidence>
<dbReference type="Pfam" id="PF00155">
    <property type="entry name" value="Aminotran_1_2"/>
    <property type="match status" value="1"/>
</dbReference>
<dbReference type="PANTHER" id="PTHR42885:SF1">
    <property type="entry name" value="THREONINE-PHOSPHATE DECARBOXYLASE"/>
    <property type="match status" value="1"/>
</dbReference>
<sequence>METKPLMHQHGGDLDAIERKYGISKAEILDFSGNINPLGFPESVKTALAQNLDIISTYPDKHYTALRAAIGAYTGANPAHIVVGNGSTELIGTFIKTVNAKKSLIMGPAYSEYEREVSLTGGTFDYFPLKAEDDFVIDLDALLAALTPEIGMFVACNPNNPTGSALTVSQLRTILTHCKETGASVMIDETYLEFADNLDEICAIPLAAEFDNLFVIRGTSKFFAAPGIRLGYGVSSNEAFRNRLQTNQDPWSVNSLAAFAGERLFTDKEFHDTTKKLISDERKKALAEFSTWKNIKAYPSSANFILLKLLTDKITAAELFEKLIMKKMLIRDASSFAFLDESFLRFCILRPEDNAMLIAELKKLVEEA</sequence>
<name>A0A1M6PHD5_9FIRM</name>
<keyword evidence="2" id="KW-0663">Pyridoxal phosphate</keyword>
<organism evidence="5 6">
    <name type="scientific">Anaerotignum lactatifermentans DSM 14214</name>
    <dbReference type="NCBI Taxonomy" id="1121323"/>
    <lineage>
        <taxon>Bacteria</taxon>
        <taxon>Bacillati</taxon>
        <taxon>Bacillota</taxon>
        <taxon>Clostridia</taxon>
        <taxon>Lachnospirales</taxon>
        <taxon>Anaerotignaceae</taxon>
        <taxon>Anaerotignum</taxon>
    </lineage>
</organism>
<dbReference type="SUPFAM" id="SSF53383">
    <property type="entry name" value="PLP-dependent transferases"/>
    <property type="match status" value="1"/>
</dbReference>
<dbReference type="Proteomes" id="UP000183975">
    <property type="component" value="Unassembled WGS sequence"/>
</dbReference>
<dbReference type="AlphaFoldDB" id="A0A1M6PHD5"/>
<keyword evidence="3" id="KW-0808">Transferase</keyword>
<dbReference type="RefSeq" id="WP_072849922.1">
    <property type="nucleotide sequence ID" value="NZ_FRAH01000014.1"/>
</dbReference>
<feature type="domain" description="Aminotransferase class I/classII large" evidence="4">
    <location>
        <begin position="27"/>
        <end position="359"/>
    </location>
</feature>
<comment type="cofactor">
    <cofactor evidence="1 3">
        <name>pyridoxal 5'-phosphate</name>
        <dbReference type="ChEBI" id="CHEBI:597326"/>
    </cofactor>
</comment>
<reference evidence="5 6" key="1">
    <citation type="submission" date="2016-11" db="EMBL/GenBank/DDBJ databases">
        <authorList>
            <person name="Jaros S."/>
            <person name="Januszkiewicz K."/>
            <person name="Wedrychowicz H."/>
        </authorList>
    </citation>
    <scope>NUCLEOTIDE SEQUENCE [LARGE SCALE GENOMIC DNA]</scope>
    <source>
        <strain evidence="5 6">DSM 14214</strain>
    </source>
</reference>
<dbReference type="PROSITE" id="PS00105">
    <property type="entry name" value="AA_TRANSFER_CLASS_1"/>
    <property type="match status" value="1"/>
</dbReference>
<evidence type="ECO:0000259" key="4">
    <source>
        <dbReference type="Pfam" id="PF00155"/>
    </source>
</evidence>
<dbReference type="GO" id="GO:0030170">
    <property type="term" value="F:pyridoxal phosphate binding"/>
    <property type="evidence" value="ECO:0007669"/>
    <property type="project" value="InterPro"/>
</dbReference>
<comment type="similarity">
    <text evidence="3">Belongs to the class-I pyridoxal-phosphate-dependent aminotransferase family.</text>
</comment>
<evidence type="ECO:0000313" key="5">
    <source>
        <dbReference type="EMBL" id="SHK07324.1"/>
    </source>
</evidence>
<protein>
    <recommendedName>
        <fullName evidence="3">Aminotransferase</fullName>
        <ecNumber evidence="3">2.6.1.-</ecNumber>
    </recommendedName>
</protein>
<keyword evidence="6" id="KW-1185">Reference proteome</keyword>
<gene>
    <name evidence="5" type="ORF">SAMN02745138_01097</name>
</gene>
<evidence type="ECO:0000256" key="2">
    <source>
        <dbReference type="ARBA" id="ARBA00022898"/>
    </source>
</evidence>
<dbReference type="EMBL" id="FRAH01000014">
    <property type="protein sequence ID" value="SHK07324.1"/>
    <property type="molecule type" value="Genomic_DNA"/>
</dbReference>
<evidence type="ECO:0000256" key="3">
    <source>
        <dbReference type="RuleBase" id="RU000481"/>
    </source>
</evidence>
<dbReference type="InterPro" id="IPR004838">
    <property type="entry name" value="NHTrfase_class1_PyrdxlP-BS"/>
</dbReference>
<dbReference type="InterPro" id="IPR004839">
    <property type="entry name" value="Aminotransferase_I/II_large"/>
</dbReference>
<dbReference type="GO" id="GO:0008483">
    <property type="term" value="F:transaminase activity"/>
    <property type="evidence" value="ECO:0007669"/>
    <property type="project" value="UniProtKB-KW"/>
</dbReference>
<dbReference type="InterPro" id="IPR015421">
    <property type="entry name" value="PyrdxlP-dep_Trfase_major"/>
</dbReference>
<proteinExistence type="inferred from homology"/>
<dbReference type="PANTHER" id="PTHR42885">
    <property type="entry name" value="HISTIDINOL-PHOSPHATE AMINOTRANSFERASE-RELATED"/>
    <property type="match status" value="1"/>
</dbReference>
<evidence type="ECO:0000313" key="6">
    <source>
        <dbReference type="Proteomes" id="UP000183975"/>
    </source>
</evidence>
<dbReference type="InterPro" id="IPR015422">
    <property type="entry name" value="PyrdxlP-dep_Trfase_small"/>
</dbReference>
<dbReference type="InterPro" id="IPR015424">
    <property type="entry name" value="PyrdxlP-dep_Trfase"/>
</dbReference>
<dbReference type="Gene3D" id="3.40.640.10">
    <property type="entry name" value="Type I PLP-dependent aspartate aminotransferase-like (Major domain)"/>
    <property type="match status" value="1"/>
</dbReference>
<dbReference type="EC" id="2.6.1.-" evidence="3"/>
<dbReference type="Gene3D" id="3.90.1150.10">
    <property type="entry name" value="Aspartate Aminotransferase, domain 1"/>
    <property type="match status" value="1"/>
</dbReference>
<dbReference type="CDD" id="cd00609">
    <property type="entry name" value="AAT_like"/>
    <property type="match status" value="1"/>
</dbReference>
<keyword evidence="3" id="KW-0032">Aminotransferase</keyword>
<accession>A0A1M6PHD5</accession>